<evidence type="ECO:0000313" key="1">
    <source>
        <dbReference type="EMBL" id="MBC8534567.1"/>
    </source>
</evidence>
<organism evidence="1 2">
    <name type="scientific">Yeguia hominis</name>
    <dbReference type="NCBI Taxonomy" id="2763662"/>
    <lineage>
        <taxon>Bacteria</taxon>
        <taxon>Bacillati</taxon>
        <taxon>Bacillota</taxon>
        <taxon>Clostridia</taxon>
        <taxon>Eubacteriales</taxon>
        <taxon>Yeguiaceae</taxon>
        <taxon>Yeguia</taxon>
    </lineage>
</organism>
<proteinExistence type="predicted"/>
<reference evidence="1" key="1">
    <citation type="submission" date="2020-08" db="EMBL/GenBank/DDBJ databases">
        <title>Genome public.</title>
        <authorList>
            <person name="Liu C."/>
            <person name="Sun Q."/>
        </authorList>
    </citation>
    <scope>NUCLEOTIDE SEQUENCE</scope>
    <source>
        <strain evidence="1">NSJ-40</strain>
    </source>
</reference>
<gene>
    <name evidence="1" type="ORF">IAG03_11355</name>
</gene>
<accession>A0A926DB00</accession>
<name>A0A926DB00_9FIRM</name>
<keyword evidence="2" id="KW-1185">Reference proteome</keyword>
<protein>
    <submittedName>
        <fullName evidence="1">Uncharacterized protein</fullName>
    </submittedName>
</protein>
<dbReference type="Proteomes" id="UP000651482">
    <property type="component" value="Unassembled WGS sequence"/>
</dbReference>
<evidence type="ECO:0000313" key="2">
    <source>
        <dbReference type="Proteomes" id="UP000651482"/>
    </source>
</evidence>
<dbReference type="EMBL" id="JACRSN010000019">
    <property type="protein sequence ID" value="MBC8534567.1"/>
    <property type="molecule type" value="Genomic_DNA"/>
</dbReference>
<dbReference type="RefSeq" id="WP_249320154.1">
    <property type="nucleotide sequence ID" value="NZ_JACRSN010000019.1"/>
</dbReference>
<dbReference type="AlphaFoldDB" id="A0A926DB00"/>
<comment type="caution">
    <text evidence="1">The sequence shown here is derived from an EMBL/GenBank/DDBJ whole genome shotgun (WGS) entry which is preliminary data.</text>
</comment>
<sequence>MKAHVNSLAVRAAEKALEEGYRRGFARGQAVGIEKAIKSLVATSAIVLDKHGAGRELIAAFEKEFNAYMNAVIDGRITFDEIIEAKEEELPCE</sequence>